<dbReference type="EMBL" id="CZBE01000007">
    <property type="protein sequence ID" value="CUP56357.1"/>
    <property type="molecule type" value="Genomic_DNA"/>
</dbReference>
<evidence type="ECO:0000256" key="1">
    <source>
        <dbReference type="ARBA" id="ARBA00022490"/>
    </source>
</evidence>
<keyword evidence="2 5" id="KW-0540">Nuclease</keyword>
<evidence type="ECO:0000313" key="10">
    <source>
        <dbReference type="EMBL" id="OUP71015.1"/>
    </source>
</evidence>
<comment type="function">
    <text evidence="5">Bidirectionally degrades single-stranded DNA into large acid-insoluble oligonucleotides, which are then degraded further into small acid-soluble oligonucleotides.</text>
</comment>
<dbReference type="Pfam" id="PF13742">
    <property type="entry name" value="tRNA_anti_2"/>
    <property type="match status" value="1"/>
</dbReference>
<feature type="domain" description="Exonuclease VII large subunit C-terminal" evidence="7">
    <location>
        <begin position="126"/>
        <end position="343"/>
    </location>
</feature>
<evidence type="ECO:0000313" key="13">
    <source>
        <dbReference type="Proteomes" id="UP000196386"/>
    </source>
</evidence>
<feature type="domain" description="OB-fold nucleic acid binding" evidence="8">
    <location>
        <begin position="9"/>
        <end position="103"/>
    </location>
</feature>
<dbReference type="EMBL" id="NFKP01000002">
    <property type="protein sequence ID" value="OUP71015.1"/>
    <property type="molecule type" value="Genomic_DNA"/>
</dbReference>
<sequence>MNRSAVVCVSQLNRYVKAMLDSDSALDGLMVRGEISNFLCHYKSGHMYFTLKDETAAIKTVMFRGHASQLRFRPENGMSVIVSGSVSLYERDGSYQFYATDMQPDGIGALHLAFEQLKEKLAREGLFDEGRKRPLPRYPERIGVVTSEGAAAFQDILNILSRRYPLATVVLYPAQVQGEGAAKTIADGVRALNAAHACDVMIVGRGGGSAEDLWAFNDEALARVIASSEIPVISAVGHEVDFTIADFVADRRAPTPSAAAELAAPNIADVQYYLSDLLERCAAQTQGRVASMQLRMRAIQAGMAASESVLQSMKQRVKTLGLAVQAAVERRLSGACEQVRYLSALAEERSPMRILSRGYSLTSSKRGPVSSVDQVRVGELLFSRLADGEIISQVIETRGVEHGKDNDA</sequence>
<evidence type="ECO:0000313" key="9">
    <source>
        <dbReference type="EMBL" id="CUP56357.1"/>
    </source>
</evidence>
<evidence type="ECO:0000259" key="8">
    <source>
        <dbReference type="Pfam" id="PF13742"/>
    </source>
</evidence>
<evidence type="ECO:0000313" key="12">
    <source>
        <dbReference type="Proteomes" id="UP000095765"/>
    </source>
</evidence>
<dbReference type="GO" id="GO:0005737">
    <property type="term" value="C:cytoplasm"/>
    <property type="evidence" value="ECO:0007669"/>
    <property type="project" value="UniProtKB-SubCell"/>
</dbReference>
<evidence type="ECO:0000256" key="4">
    <source>
        <dbReference type="ARBA" id="ARBA00022839"/>
    </source>
</evidence>
<dbReference type="GeneID" id="72465375"/>
<dbReference type="Proteomes" id="UP000196386">
    <property type="component" value="Unassembled WGS sequence"/>
</dbReference>
<dbReference type="EMBL" id="QVME01000001">
    <property type="protein sequence ID" value="RGE69863.1"/>
    <property type="molecule type" value="Genomic_DNA"/>
</dbReference>
<dbReference type="OrthoDB" id="9802795at2"/>
<reference evidence="13" key="2">
    <citation type="submission" date="2017-04" db="EMBL/GenBank/DDBJ databases">
        <title>Function of individual gut microbiota members based on whole genome sequencing of pure cultures obtained from chicken caecum.</title>
        <authorList>
            <person name="Medvecky M."/>
            <person name="Cejkova D."/>
            <person name="Polansky O."/>
            <person name="Karasova D."/>
            <person name="Kubasova T."/>
            <person name="Cizek A."/>
            <person name="Rychlik I."/>
        </authorList>
    </citation>
    <scope>NUCLEOTIDE SEQUENCE [LARGE SCALE GENOMIC DNA]</scope>
    <source>
        <strain evidence="13">An175</strain>
    </source>
</reference>
<evidence type="ECO:0000256" key="2">
    <source>
        <dbReference type="ARBA" id="ARBA00022722"/>
    </source>
</evidence>
<name>A0A174PBC0_9FIRM</name>
<dbReference type="InterPro" id="IPR025824">
    <property type="entry name" value="OB-fold_nuc-bd_dom"/>
</dbReference>
<dbReference type="EC" id="3.1.11.6" evidence="5"/>
<comment type="catalytic activity">
    <reaction evidence="5 6">
        <text>Exonucleolytic cleavage in either 5'- to 3'- or 3'- to 5'-direction to yield nucleoside 5'-phosphates.</text>
        <dbReference type="EC" id="3.1.11.6"/>
    </reaction>
</comment>
<dbReference type="GO" id="GO:0009318">
    <property type="term" value="C:exodeoxyribonuclease VII complex"/>
    <property type="evidence" value="ECO:0007669"/>
    <property type="project" value="UniProtKB-UniRule"/>
</dbReference>
<dbReference type="InterPro" id="IPR020579">
    <property type="entry name" value="Exonuc_VII_lsu_C"/>
</dbReference>
<comment type="subcellular location">
    <subcellularLocation>
        <location evidence="5 6">Cytoplasm</location>
    </subcellularLocation>
</comment>
<reference evidence="11 14" key="4">
    <citation type="submission" date="2018-08" db="EMBL/GenBank/DDBJ databases">
        <title>A genome reference for cultivated species of the human gut microbiota.</title>
        <authorList>
            <person name="Zou Y."/>
            <person name="Xue W."/>
            <person name="Luo G."/>
        </authorList>
    </citation>
    <scope>NUCLEOTIDE SEQUENCE [LARGE SCALE GENOMIC DNA]</scope>
    <source>
        <strain evidence="11 14">TF05-12AC</strain>
    </source>
</reference>
<reference evidence="9 12" key="1">
    <citation type="submission" date="2015-09" db="EMBL/GenBank/DDBJ databases">
        <authorList>
            <consortium name="Pathogen Informatics"/>
        </authorList>
    </citation>
    <scope>NUCLEOTIDE SEQUENCE [LARGE SCALE GENOMIC DNA]</scope>
    <source>
        <strain evidence="9 12">2789STDY5834939</strain>
    </source>
</reference>
<dbReference type="GO" id="GO:0003676">
    <property type="term" value="F:nucleic acid binding"/>
    <property type="evidence" value="ECO:0007669"/>
    <property type="project" value="InterPro"/>
</dbReference>
<dbReference type="Proteomes" id="UP000095765">
    <property type="component" value="Unassembled WGS sequence"/>
</dbReference>
<dbReference type="GO" id="GO:0008855">
    <property type="term" value="F:exodeoxyribonuclease VII activity"/>
    <property type="evidence" value="ECO:0007669"/>
    <property type="project" value="UniProtKB-UniRule"/>
</dbReference>
<keyword evidence="4 5" id="KW-0269">Exonuclease</keyword>
<keyword evidence="1 5" id="KW-0963">Cytoplasm</keyword>
<comment type="similarity">
    <text evidence="5 6">Belongs to the XseA family.</text>
</comment>
<dbReference type="GO" id="GO:0006308">
    <property type="term" value="P:DNA catabolic process"/>
    <property type="evidence" value="ECO:0007669"/>
    <property type="project" value="UniProtKB-UniRule"/>
</dbReference>
<dbReference type="PANTHER" id="PTHR30008">
    <property type="entry name" value="EXODEOXYRIBONUCLEASE 7 LARGE SUBUNIT"/>
    <property type="match status" value="1"/>
</dbReference>
<evidence type="ECO:0000256" key="6">
    <source>
        <dbReference type="RuleBase" id="RU004355"/>
    </source>
</evidence>
<dbReference type="Proteomes" id="UP000260828">
    <property type="component" value="Unassembled WGS sequence"/>
</dbReference>
<dbReference type="PANTHER" id="PTHR30008:SF0">
    <property type="entry name" value="EXODEOXYRIBONUCLEASE 7 LARGE SUBUNIT"/>
    <property type="match status" value="1"/>
</dbReference>
<reference evidence="10" key="3">
    <citation type="journal article" date="2018" name="BMC Genomics">
        <title>Whole genome sequencing and function prediction of 133 gut anaerobes isolated from chicken caecum in pure cultures.</title>
        <authorList>
            <person name="Medvecky M."/>
            <person name="Cejkova D."/>
            <person name="Polansky O."/>
            <person name="Karasova D."/>
            <person name="Kubasova T."/>
            <person name="Cizek A."/>
            <person name="Rychlik I."/>
        </authorList>
    </citation>
    <scope>NUCLEOTIDE SEQUENCE</scope>
    <source>
        <strain evidence="10">An175</strain>
    </source>
</reference>
<keyword evidence="3 5" id="KW-0378">Hydrolase</keyword>
<evidence type="ECO:0000256" key="5">
    <source>
        <dbReference type="HAMAP-Rule" id="MF_00378"/>
    </source>
</evidence>
<dbReference type="Pfam" id="PF02601">
    <property type="entry name" value="Exonuc_VII_L"/>
    <property type="match status" value="1"/>
</dbReference>
<dbReference type="NCBIfam" id="TIGR00237">
    <property type="entry name" value="xseA"/>
    <property type="match status" value="1"/>
</dbReference>
<accession>A0A174PBC0</accession>
<evidence type="ECO:0000313" key="11">
    <source>
        <dbReference type="EMBL" id="RGE69863.1"/>
    </source>
</evidence>
<dbReference type="CDD" id="cd04489">
    <property type="entry name" value="ExoVII_LU_OBF"/>
    <property type="match status" value="1"/>
</dbReference>
<evidence type="ECO:0000313" key="14">
    <source>
        <dbReference type="Proteomes" id="UP000260828"/>
    </source>
</evidence>
<proteinExistence type="inferred from homology"/>
<protein>
    <recommendedName>
        <fullName evidence="5">Exodeoxyribonuclease 7 large subunit</fullName>
        <ecNumber evidence="5">3.1.11.6</ecNumber>
    </recommendedName>
    <alternativeName>
        <fullName evidence="5">Exodeoxyribonuclease VII large subunit</fullName>
        <shortName evidence="5">Exonuclease VII large subunit</shortName>
    </alternativeName>
</protein>
<dbReference type="RefSeq" id="WP_006875379.1">
    <property type="nucleotide sequence ID" value="NZ_CABIWA010000009.1"/>
</dbReference>
<dbReference type="HAMAP" id="MF_00378">
    <property type="entry name" value="Exonuc_7_L"/>
    <property type="match status" value="1"/>
</dbReference>
<evidence type="ECO:0000256" key="3">
    <source>
        <dbReference type="ARBA" id="ARBA00022801"/>
    </source>
</evidence>
<evidence type="ECO:0000259" key="7">
    <source>
        <dbReference type="Pfam" id="PF02601"/>
    </source>
</evidence>
<dbReference type="InterPro" id="IPR003753">
    <property type="entry name" value="Exonuc_VII_L"/>
</dbReference>
<organism evidence="9 12">
    <name type="scientific">Anaerotruncus colihominis</name>
    <dbReference type="NCBI Taxonomy" id="169435"/>
    <lineage>
        <taxon>Bacteria</taxon>
        <taxon>Bacillati</taxon>
        <taxon>Bacillota</taxon>
        <taxon>Clostridia</taxon>
        <taxon>Eubacteriales</taxon>
        <taxon>Oscillospiraceae</taxon>
        <taxon>Anaerotruncus</taxon>
    </lineage>
</organism>
<gene>
    <name evidence="5 9" type="primary">xseA</name>
    <name evidence="10" type="ORF">B5F11_02815</name>
    <name evidence="11" type="ORF">DXC40_02030</name>
    <name evidence="9" type="ORF">ERS852551_01193</name>
</gene>
<comment type="subunit">
    <text evidence="5">Heterooligomer composed of large and small subunits.</text>
</comment>
<dbReference type="AlphaFoldDB" id="A0A174PBC0"/>